<name>A0A843U2K1_COLES</name>
<reference evidence="1" key="1">
    <citation type="submission" date="2017-07" db="EMBL/GenBank/DDBJ databases">
        <title>Taro Niue Genome Assembly and Annotation.</title>
        <authorList>
            <person name="Atibalentja N."/>
            <person name="Keating K."/>
            <person name="Fields C.J."/>
        </authorList>
    </citation>
    <scope>NUCLEOTIDE SEQUENCE</scope>
    <source>
        <strain evidence="1">Niue_2</strain>
        <tissue evidence="1">Leaf</tissue>
    </source>
</reference>
<evidence type="ECO:0000313" key="2">
    <source>
        <dbReference type="Proteomes" id="UP000652761"/>
    </source>
</evidence>
<gene>
    <name evidence="1" type="ORF">Taro_008689</name>
</gene>
<comment type="caution">
    <text evidence="1">The sequence shown here is derived from an EMBL/GenBank/DDBJ whole genome shotgun (WGS) entry which is preliminary data.</text>
</comment>
<evidence type="ECO:0000313" key="1">
    <source>
        <dbReference type="EMBL" id="MQL76297.1"/>
    </source>
</evidence>
<keyword evidence="2" id="KW-1185">Reference proteome</keyword>
<dbReference type="EMBL" id="NMUH01000290">
    <property type="protein sequence ID" value="MQL76297.1"/>
    <property type="molecule type" value="Genomic_DNA"/>
</dbReference>
<protein>
    <submittedName>
        <fullName evidence="1">Uncharacterized protein</fullName>
    </submittedName>
</protein>
<sequence>MPTIKSYPKPIQNPKSHQQITMIGDIKFIFQGHQATHIQIQSQIHS</sequence>
<organism evidence="1 2">
    <name type="scientific">Colocasia esculenta</name>
    <name type="common">Wild taro</name>
    <name type="synonym">Arum esculentum</name>
    <dbReference type="NCBI Taxonomy" id="4460"/>
    <lineage>
        <taxon>Eukaryota</taxon>
        <taxon>Viridiplantae</taxon>
        <taxon>Streptophyta</taxon>
        <taxon>Embryophyta</taxon>
        <taxon>Tracheophyta</taxon>
        <taxon>Spermatophyta</taxon>
        <taxon>Magnoliopsida</taxon>
        <taxon>Liliopsida</taxon>
        <taxon>Araceae</taxon>
        <taxon>Aroideae</taxon>
        <taxon>Colocasieae</taxon>
        <taxon>Colocasia</taxon>
    </lineage>
</organism>
<accession>A0A843U2K1</accession>
<dbReference type="AlphaFoldDB" id="A0A843U2K1"/>
<dbReference type="Proteomes" id="UP000652761">
    <property type="component" value="Unassembled WGS sequence"/>
</dbReference>
<proteinExistence type="predicted"/>